<dbReference type="GO" id="GO:0005886">
    <property type="term" value="C:plasma membrane"/>
    <property type="evidence" value="ECO:0007669"/>
    <property type="project" value="TreeGrafter"/>
</dbReference>
<dbReference type="InterPro" id="IPR017438">
    <property type="entry name" value="ATP-NAD_kinase_N"/>
</dbReference>
<keyword evidence="10" id="KW-0443">Lipid metabolism</keyword>
<keyword evidence="6" id="KW-0547">Nucleotide-binding</keyword>
<evidence type="ECO:0000256" key="11">
    <source>
        <dbReference type="ARBA" id="ARBA00023209"/>
    </source>
</evidence>
<organism evidence="13 14">
    <name type="scientific">Weissella koreensis</name>
    <dbReference type="NCBI Taxonomy" id="165096"/>
    <lineage>
        <taxon>Bacteria</taxon>
        <taxon>Bacillati</taxon>
        <taxon>Bacillota</taxon>
        <taxon>Bacilli</taxon>
        <taxon>Lactobacillales</taxon>
        <taxon>Lactobacillaceae</taxon>
        <taxon>Weissella</taxon>
    </lineage>
</organism>
<dbReference type="GO" id="GO:0008654">
    <property type="term" value="P:phospholipid biosynthetic process"/>
    <property type="evidence" value="ECO:0007669"/>
    <property type="project" value="UniProtKB-KW"/>
</dbReference>
<dbReference type="InterPro" id="IPR005218">
    <property type="entry name" value="Diacylglycerol/lipid_kinase"/>
</dbReference>
<dbReference type="InterPro" id="IPR016064">
    <property type="entry name" value="NAD/diacylglycerol_kinase_sf"/>
</dbReference>
<evidence type="ECO:0000256" key="8">
    <source>
        <dbReference type="ARBA" id="ARBA00022840"/>
    </source>
</evidence>
<keyword evidence="5" id="KW-0479">Metal-binding</keyword>
<keyword evidence="12" id="KW-1208">Phospholipid metabolism</keyword>
<dbReference type="PANTHER" id="PTHR12358:SF106">
    <property type="entry name" value="LIPID KINASE YEGS"/>
    <property type="match status" value="1"/>
</dbReference>
<evidence type="ECO:0000256" key="9">
    <source>
        <dbReference type="ARBA" id="ARBA00022842"/>
    </source>
</evidence>
<keyword evidence="9" id="KW-0460">Magnesium</keyword>
<keyword evidence="8" id="KW-0067">ATP-binding</keyword>
<dbReference type="InterPro" id="IPR045540">
    <property type="entry name" value="YegS/DAGK_C"/>
</dbReference>
<dbReference type="Proteomes" id="UP000516446">
    <property type="component" value="Chromosome"/>
</dbReference>
<evidence type="ECO:0000256" key="12">
    <source>
        <dbReference type="ARBA" id="ARBA00023264"/>
    </source>
</evidence>
<dbReference type="EMBL" id="CP043431">
    <property type="protein sequence ID" value="QNT63839.1"/>
    <property type="molecule type" value="Genomic_DNA"/>
</dbReference>
<reference evidence="13 14" key="1">
    <citation type="submission" date="2019-08" db="EMBL/GenBank/DDBJ databases">
        <authorList>
            <person name="Chang H.C."/>
            <person name="Mun S.Y."/>
        </authorList>
    </citation>
    <scope>NUCLEOTIDE SEQUENCE [LARGE SCALE GENOMIC DNA]</scope>
    <source>
        <strain evidence="13 14">SK</strain>
    </source>
</reference>
<dbReference type="RefSeq" id="WP_006845484.1">
    <property type="nucleotide sequence ID" value="NZ_CP026847.1"/>
</dbReference>
<dbReference type="Pfam" id="PF19279">
    <property type="entry name" value="YegS_C"/>
    <property type="match status" value="1"/>
</dbReference>
<dbReference type="InterPro" id="IPR001206">
    <property type="entry name" value="Diacylglycerol_kinase_cat_dom"/>
</dbReference>
<evidence type="ECO:0000256" key="7">
    <source>
        <dbReference type="ARBA" id="ARBA00022777"/>
    </source>
</evidence>
<comment type="cofactor">
    <cofactor evidence="1">
        <name>Mg(2+)</name>
        <dbReference type="ChEBI" id="CHEBI:18420"/>
    </cofactor>
</comment>
<comment type="similarity">
    <text evidence="2">Belongs to the diacylglycerol/lipid kinase family.</text>
</comment>
<gene>
    <name evidence="13" type="ORF">FY536_00495</name>
</gene>
<name>A0A7H1MK53_9LACO</name>
<dbReference type="SMART" id="SM00046">
    <property type="entry name" value="DAGKc"/>
    <property type="match status" value="1"/>
</dbReference>
<dbReference type="GO" id="GO:0016301">
    <property type="term" value="F:kinase activity"/>
    <property type="evidence" value="ECO:0007669"/>
    <property type="project" value="UniProtKB-KW"/>
</dbReference>
<evidence type="ECO:0000256" key="1">
    <source>
        <dbReference type="ARBA" id="ARBA00001946"/>
    </source>
</evidence>
<dbReference type="PROSITE" id="PS50146">
    <property type="entry name" value="DAGK"/>
    <property type="match status" value="1"/>
</dbReference>
<accession>A0A7H1MK53</accession>
<evidence type="ECO:0000313" key="13">
    <source>
        <dbReference type="EMBL" id="QNT63839.1"/>
    </source>
</evidence>
<keyword evidence="7 13" id="KW-0418">Kinase</keyword>
<proteinExistence type="inferred from homology"/>
<dbReference type="AlphaFoldDB" id="A0A7H1MK53"/>
<dbReference type="NCBIfam" id="TIGR00147">
    <property type="entry name" value="YegS/Rv2252/BmrU family lipid kinase"/>
    <property type="match status" value="1"/>
</dbReference>
<sequence length="319" mass="36747">MENKYQFIINPVAKSGKSVENWELLKDELISESIDFDFYISKDQHDLERWIKRFLKRQEEQSIQLVIMGGDGTLNLTINAILERNSEYHQPIAYIPDGSGNDFARAHGISVDPMASLQRILKKTKQNIEKPLTIDLGIYENIKDHKRKYFVNNLGVGFDAMVVSMTNHSLAKVWLNKMGWGSLAYPLLILKVLTEQDSFAVTVKGEGRLADFYENAYLMTVSNHPYFGGGVKIMPDADPHDGKLDLIIIEKPKNKIRLLKIVKALLKNKLYDQPEVHRYTNKKLEFQTHRLELAQADGEELGAHIYNYRFTSKTLDFWL</sequence>
<dbReference type="GO" id="GO:0046872">
    <property type="term" value="F:metal ion binding"/>
    <property type="evidence" value="ECO:0007669"/>
    <property type="project" value="UniProtKB-KW"/>
</dbReference>
<dbReference type="Pfam" id="PF00781">
    <property type="entry name" value="DAGK_cat"/>
    <property type="match status" value="1"/>
</dbReference>
<evidence type="ECO:0000256" key="10">
    <source>
        <dbReference type="ARBA" id="ARBA00023098"/>
    </source>
</evidence>
<keyword evidence="4" id="KW-0808">Transferase</keyword>
<protein>
    <submittedName>
        <fullName evidence="13">YegS/Rv2252/BmrU family lipid kinase</fullName>
    </submittedName>
</protein>
<evidence type="ECO:0000256" key="5">
    <source>
        <dbReference type="ARBA" id="ARBA00022723"/>
    </source>
</evidence>
<keyword evidence="11" id="KW-0594">Phospholipid biosynthesis</keyword>
<evidence type="ECO:0000256" key="4">
    <source>
        <dbReference type="ARBA" id="ARBA00022679"/>
    </source>
</evidence>
<evidence type="ECO:0000313" key="14">
    <source>
        <dbReference type="Proteomes" id="UP000516446"/>
    </source>
</evidence>
<dbReference type="Gene3D" id="3.40.50.10330">
    <property type="entry name" value="Probable inorganic polyphosphate/atp-NAD kinase, domain 1"/>
    <property type="match status" value="1"/>
</dbReference>
<dbReference type="SUPFAM" id="SSF111331">
    <property type="entry name" value="NAD kinase/diacylglycerol kinase-like"/>
    <property type="match status" value="1"/>
</dbReference>
<keyword evidence="3" id="KW-0444">Lipid biosynthesis</keyword>
<dbReference type="PANTHER" id="PTHR12358">
    <property type="entry name" value="SPHINGOSINE KINASE"/>
    <property type="match status" value="1"/>
</dbReference>
<evidence type="ECO:0000256" key="3">
    <source>
        <dbReference type="ARBA" id="ARBA00022516"/>
    </source>
</evidence>
<evidence type="ECO:0000256" key="6">
    <source>
        <dbReference type="ARBA" id="ARBA00022741"/>
    </source>
</evidence>
<evidence type="ECO:0000256" key="2">
    <source>
        <dbReference type="ARBA" id="ARBA00005983"/>
    </source>
</evidence>
<dbReference type="Gene3D" id="2.60.200.40">
    <property type="match status" value="1"/>
</dbReference>
<dbReference type="GO" id="GO:0005524">
    <property type="term" value="F:ATP binding"/>
    <property type="evidence" value="ECO:0007669"/>
    <property type="project" value="UniProtKB-KW"/>
</dbReference>
<dbReference type="InterPro" id="IPR050187">
    <property type="entry name" value="Lipid_Phosphate_FormReg"/>
</dbReference>
<keyword evidence="14" id="KW-1185">Reference proteome</keyword>